<organism evidence="1">
    <name type="scientific">marine sediment metagenome</name>
    <dbReference type="NCBI Taxonomy" id="412755"/>
    <lineage>
        <taxon>unclassified sequences</taxon>
        <taxon>metagenomes</taxon>
        <taxon>ecological metagenomes</taxon>
    </lineage>
</organism>
<comment type="caution">
    <text evidence="1">The sequence shown here is derived from an EMBL/GenBank/DDBJ whole genome shotgun (WGS) entry which is preliminary data.</text>
</comment>
<sequence length="104" mass="11328">MSTMIWNGDAFAHEAITVSNSAKSFTAVTYAPSGTVPPVHRAVVTVEDQNLRYTIDGSTTPTTSVGHLAKDEYVIILTSKTMIQNFKAIRATGSDSKIKVTYFR</sequence>
<reference evidence="1" key="1">
    <citation type="journal article" date="2015" name="Nature">
        <title>Complex archaea that bridge the gap between prokaryotes and eukaryotes.</title>
        <authorList>
            <person name="Spang A."/>
            <person name="Saw J.H."/>
            <person name="Jorgensen S.L."/>
            <person name="Zaremba-Niedzwiedzka K."/>
            <person name="Martijn J."/>
            <person name="Lind A.E."/>
            <person name="van Eijk R."/>
            <person name="Schleper C."/>
            <person name="Guy L."/>
            <person name="Ettema T.J."/>
        </authorList>
    </citation>
    <scope>NUCLEOTIDE SEQUENCE</scope>
</reference>
<proteinExistence type="predicted"/>
<name>A0A0F9TJX5_9ZZZZ</name>
<dbReference type="AlphaFoldDB" id="A0A0F9TJX5"/>
<gene>
    <name evidence="1" type="ORF">LCGC14_0337880</name>
</gene>
<dbReference type="EMBL" id="LAZR01000244">
    <property type="protein sequence ID" value="KKN79584.1"/>
    <property type="molecule type" value="Genomic_DNA"/>
</dbReference>
<protein>
    <submittedName>
        <fullName evidence="1">Uncharacterized protein</fullName>
    </submittedName>
</protein>
<evidence type="ECO:0000313" key="1">
    <source>
        <dbReference type="EMBL" id="KKN79584.1"/>
    </source>
</evidence>
<accession>A0A0F9TJX5</accession>